<sequence>MPTIDGSIQDWSPAARLDRPQTGTAGYGLWGIADPQYLYIAMTAEDVAIGANSTVWLDTDLNRSTGHLIWGWAGGAEYHVEIAADGSARLYSGGPQQVLVADLEAARSADGRVVEFRIDRALIGAPAGPVRVYADVNDTAYLPASYATGNLQIAAPVPVEAGGKVLDGNLAEWAGATRLDTPATGAAGYALHGDLQGGVYTFAIATDGLEIGAGTTIWLDTDRDGTTGHRLWGWAVGGEYNINIGADGRARLYTGAAGETFVADLDFALNAAGTAIEIAVDQALLGNPASLRVFADVNDAVFIPNSYATAEFIVGTPPPVTVGTITLDGALADWGSEGLLVNQAGHQLRGQMQGDQFVFAIGTDGPAIGAGTTIWLDTDLNRTTGHQIWGWAGGAEYNINIGADGQARLYSGAAGQTFVADLQFGFNAARTGFEVALDPALLAGDPAQIRVLADVNDAVFLPGDYGSANLVVGTAPVVDPVDSPESRIAIVYSATTAANFYDLTAYGQLFMSAQNQAMQAGVPFDLLTEADLLDPAALARYDAIVFPGMSHVQAGQAGAIAASLATAVQDYGLGLIAAGNFLTNDQTGAALPGNSYARMNALLGVTLEGFGETQGIRLRATDADSPVLDGYGPGQVVGNYGNVSYLNFTDTTGQGQVLFEQVVTGAVHDAVIATQTGGRNVHFATDAIMGNANILGQAIDWVLQDNAPDVSLLLTRHSSLFYARNDMDQSQEVWDVSIREPGIYDAMLPIIEDWYADHGFVGSYYINVGANAPDQQTDWAVSRPYYERILALESEIGSHSYTHPHDTNQLFPDRITQAQLDANRLVPPILSQLDAAAFNAILADTLARTDPRNPAAIDPTQLTDIERAVLDFSYRFQFEYSKLVIERELGITVAGAAVPGAPERLDATREMIGFFDYLSGGYSGIGAGYPGAFGYLTPGEDDRVYLAPNMSFDFSLIGWYDMTPAEAEAAWLQEFATLTANATTPILAFPWHDYGPTNWFEDPDQTYSRQMFDTLIATAAASGTEFVTGEDLARRIDSFADSTLTVTRTGNVVSATVGSTDAGHFALDLGSEGRIASVANWYAYDQDSVFLPRAGGSFDVTLGAQMADVTRISALPMRGELLSVSGDGRDLQFSFVGRGEVQVDLRTQGGAPIRITGADGASLPEPGTVALSFDAVGQHAAVVDFLNPGARLNGGTGTDILLGGSRADRFDPRGGDDVMAGGGGADLFIFRRNNAFDTILDFTTGSDRVQLWNFGLANATAALNAFTATAEGLEFRYGARDRLLLAGLDEGDLTAADIVIQSTILG</sequence>
<feature type="domain" description="Peptidase M10 serralysin C-terminal" evidence="4">
    <location>
        <begin position="1194"/>
        <end position="1301"/>
    </location>
</feature>
<dbReference type="GO" id="GO:0005975">
    <property type="term" value="P:carbohydrate metabolic process"/>
    <property type="evidence" value="ECO:0007669"/>
    <property type="project" value="InterPro"/>
</dbReference>
<dbReference type="InterPro" id="IPR011330">
    <property type="entry name" value="Glyco_hydro/deAcase_b/a-brl"/>
</dbReference>
<dbReference type="Gene3D" id="3.20.20.370">
    <property type="entry name" value="Glycoside hydrolase/deacetylase"/>
    <property type="match status" value="1"/>
</dbReference>
<dbReference type="SUPFAM" id="SSF52317">
    <property type="entry name" value="Class I glutamine amidotransferase-like"/>
    <property type="match status" value="1"/>
</dbReference>
<dbReference type="SUPFAM" id="SSF88713">
    <property type="entry name" value="Glycoside hydrolase/deacetylase"/>
    <property type="match status" value="1"/>
</dbReference>
<dbReference type="InterPro" id="IPR013858">
    <property type="entry name" value="Peptidase_M10B_C"/>
</dbReference>
<accession>A0A4Z1BYR9</accession>
<dbReference type="Gene3D" id="2.150.10.10">
    <property type="entry name" value="Serralysin-like metalloprotease, C-terminal"/>
    <property type="match status" value="1"/>
</dbReference>
<keyword evidence="6" id="KW-1185">Reference proteome</keyword>
<comment type="subcellular location">
    <subcellularLocation>
        <location evidence="1">Secreted</location>
    </subcellularLocation>
</comment>
<dbReference type="InterPro" id="IPR029062">
    <property type="entry name" value="Class_I_gatase-like"/>
</dbReference>
<dbReference type="GO" id="GO:0005509">
    <property type="term" value="F:calcium ion binding"/>
    <property type="evidence" value="ECO:0007669"/>
    <property type="project" value="InterPro"/>
</dbReference>
<dbReference type="Pfam" id="PF08548">
    <property type="entry name" value="Peptidase_M10_C"/>
    <property type="match status" value="1"/>
</dbReference>
<comment type="caution">
    <text evidence="5">The sequence shown here is derived from an EMBL/GenBank/DDBJ whole genome shotgun (WGS) entry which is preliminary data.</text>
</comment>
<evidence type="ECO:0000256" key="1">
    <source>
        <dbReference type="ARBA" id="ARBA00004613"/>
    </source>
</evidence>
<evidence type="ECO:0000256" key="2">
    <source>
        <dbReference type="ARBA" id="ARBA00022525"/>
    </source>
</evidence>
<dbReference type="OrthoDB" id="5618759at2"/>
<keyword evidence="3" id="KW-0677">Repeat</keyword>
<reference evidence="5 6" key="1">
    <citation type="submission" date="2019-03" db="EMBL/GenBank/DDBJ databases">
        <authorList>
            <person name="Li J."/>
        </authorList>
    </citation>
    <scope>NUCLEOTIDE SEQUENCE [LARGE SCALE GENOMIC DNA]</scope>
    <source>
        <strain evidence="5 6">3058</strain>
    </source>
</reference>
<dbReference type="RefSeq" id="WP_135818041.1">
    <property type="nucleotide sequence ID" value="NZ_SRPG01000131.1"/>
</dbReference>
<organism evidence="5 6">
    <name type="scientific">Paracoccus liaowanqingii</name>
    <dbReference type="NCBI Taxonomy" id="2560053"/>
    <lineage>
        <taxon>Bacteria</taxon>
        <taxon>Pseudomonadati</taxon>
        <taxon>Pseudomonadota</taxon>
        <taxon>Alphaproteobacteria</taxon>
        <taxon>Rhodobacterales</taxon>
        <taxon>Paracoccaceae</taxon>
        <taxon>Paracoccus</taxon>
    </lineage>
</organism>
<protein>
    <recommendedName>
        <fullName evidence="4">Peptidase M10 serralysin C-terminal domain-containing protein</fullName>
    </recommendedName>
</protein>
<keyword evidence="2" id="KW-0964">Secreted</keyword>
<gene>
    <name evidence="5" type="ORF">E4L95_13380</name>
</gene>
<evidence type="ECO:0000256" key="3">
    <source>
        <dbReference type="ARBA" id="ARBA00022737"/>
    </source>
</evidence>
<evidence type="ECO:0000313" key="6">
    <source>
        <dbReference type="Proteomes" id="UP000297972"/>
    </source>
</evidence>
<evidence type="ECO:0000313" key="5">
    <source>
        <dbReference type="EMBL" id="TGN57307.1"/>
    </source>
</evidence>
<name>A0A4Z1BYR9_9RHOB</name>
<proteinExistence type="predicted"/>
<dbReference type="Proteomes" id="UP000297972">
    <property type="component" value="Unassembled WGS sequence"/>
</dbReference>
<dbReference type="SUPFAM" id="SSF51120">
    <property type="entry name" value="beta-Roll"/>
    <property type="match status" value="1"/>
</dbReference>
<dbReference type="Gene3D" id="3.40.50.880">
    <property type="match status" value="1"/>
</dbReference>
<dbReference type="InterPro" id="IPR011049">
    <property type="entry name" value="Serralysin-like_metalloprot_C"/>
</dbReference>
<dbReference type="GO" id="GO:0005615">
    <property type="term" value="C:extracellular space"/>
    <property type="evidence" value="ECO:0007669"/>
    <property type="project" value="InterPro"/>
</dbReference>
<dbReference type="EMBL" id="SRPG01000131">
    <property type="protein sequence ID" value="TGN57307.1"/>
    <property type="molecule type" value="Genomic_DNA"/>
</dbReference>
<evidence type="ECO:0000259" key="4">
    <source>
        <dbReference type="Pfam" id="PF08548"/>
    </source>
</evidence>